<feature type="transmembrane region" description="Helical" evidence="1">
    <location>
        <begin position="6"/>
        <end position="27"/>
    </location>
</feature>
<keyword evidence="3" id="KW-1185">Reference proteome</keyword>
<protein>
    <submittedName>
        <fullName evidence="2">Uncharacterized protein</fullName>
    </submittedName>
</protein>
<keyword evidence="1" id="KW-0812">Transmembrane</keyword>
<accession>A0A8J7IG56</accession>
<keyword evidence="1" id="KW-0472">Membrane</keyword>
<dbReference type="Proteomes" id="UP000662314">
    <property type="component" value="Unassembled WGS sequence"/>
</dbReference>
<reference evidence="2 3" key="1">
    <citation type="journal article" date="2021" name="Int. J. Syst. Evol. Microbiol.">
        <title>Amazonocrinis nigriterrae gen. nov., sp. nov., Atlanticothrix silvestris gen. nov., sp. nov. and Dendronalium phyllosphericum gen. nov., sp. nov., nostocacean cyanobacteria from Brazilian environments.</title>
        <authorList>
            <person name="Alvarenga D.O."/>
            <person name="Andreote A.P.D."/>
            <person name="Branco L.H.Z."/>
            <person name="Delbaje E."/>
            <person name="Cruz R.B."/>
            <person name="Varani A.M."/>
            <person name="Fiore M.F."/>
        </authorList>
    </citation>
    <scope>NUCLEOTIDE SEQUENCE [LARGE SCALE GENOMIC DNA]</scope>
    <source>
        <strain evidence="2 3">CENA369</strain>
    </source>
</reference>
<gene>
    <name evidence="2" type="ORF">I8752_34280</name>
</gene>
<keyword evidence="1" id="KW-1133">Transmembrane helix</keyword>
<organism evidence="2 3">
    <name type="scientific">Dendronalium phyllosphericum CENA369</name>
    <dbReference type="NCBI Taxonomy" id="1725256"/>
    <lineage>
        <taxon>Bacteria</taxon>
        <taxon>Bacillati</taxon>
        <taxon>Cyanobacteriota</taxon>
        <taxon>Cyanophyceae</taxon>
        <taxon>Nostocales</taxon>
        <taxon>Nostocaceae</taxon>
        <taxon>Dendronalium</taxon>
        <taxon>Dendronalium phyllosphericum</taxon>
    </lineage>
</organism>
<name>A0A8J7IG56_9NOST</name>
<evidence type="ECO:0000313" key="3">
    <source>
        <dbReference type="Proteomes" id="UP000662314"/>
    </source>
</evidence>
<comment type="caution">
    <text evidence="2">The sequence shown here is derived from an EMBL/GenBank/DDBJ whole genome shotgun (WGS) entry which is preliminary data.</text>
</comment>
<sequence>MHGDENFFIGTAFCLLPSGFLNAVSLAREIAIMALFTNSFLYIIDSDEGAIADSRLKV</sequence>
<dbReference type="EMBL" id="JAECZA010000300">
    <property type="protein sequence ID" value="MBH8577943.1"/>
    <property type="molecule type" value="Genomic_DNA"/>
</dbReference>
<evidence type="ECO:0000256" key="1">
    <source>
        <dbReference type="SAM" id="Phobius"/>
    </source>
</evidence>
<dbReference type="AlphaFoldDB" id="A0A8J7IG56"/>
<evidence type="ECO:0000313" key="2">
    <source>
        <dbReference type="EMBL" id="MBH8577943.1"/>
    </source>
</evidence>
<dbReference type="RefSeq" id="WP_214436623.1">
    <property type="nucleotide sequence ID" value="NZ_CAWPUQ010000237.1"/>
</dbReference>
<proteinExistence type="predicted"/>